<accession>A0A942UXR5</accession>
<dbReference type="Proteomes" id="UP000724672">
    <property type="component" value="Unassembled WGS sequence"/>
</dbReference>
<reference evidence="6" key="1">
    <citation type="submission" date="2019-12" db="EMBL/GenBank/DDBJ databases">
        <title>Clostridiaceae gen. nov. sp. nov., isolated from sediment in Xinjiang, China.</title>
        <authorList>
            <person name="Zhang R."/>
        </authorList>
    </citation>
    <scope>NUCLEOTIDE SEQUENCE</scope>
    <source>
        <strain evidence="6">D2Q-11</strain>
    </source>
</reference>
<comment type="caution">
    <text evidence="4">Lacks conserved residue(s) required for the propagation of feature annotation.</text>
</comment>
<name>A0A942UXR5_9FIRM</name>
<dbReference type="GO" id="GO:0004644">
    <property type="term" value="F:phosphoribosylglycinamide formyltransferase activity"/>
    <property type="evidence" value="ECO:0007669"/>
    <property type="project" value="UniProtKB-UniRule"/>
</dbReference>
<dbReference type="RefSeq" id="WP_203366826.1">
    <property type="nucleotide sequence ID" value="NZ_WSFT01000039.1"/>
</dbReference>
<dbReference type="EMBL" id="WSFT01000039">
    <property type="protein sequence ID" value="MBS4538901.1"/>
    <property type="molecule type" value="Genomic_DNA"/>
</dbReference>
<evidence type="ECO:0000256" key="3">
    <source>
        <dbReference type="ARBA" id="ARBA00022755"/>
    </source>
</evidence>
<dbReference type="NCBIfam" id="TIGR00639">
    <property type="entry name" value="PurN"/>
    <property type="match status" value="1"/>
</dbReference>
<feature type="active site" description="Proton donor" evidence="4">
    <location>
        <position position="111"/>
    </location>
</feature>
<evidence type="ECO:0000256" key="4">
    <source>
        <dbReference type="HAMAP-Rule" id="MF_01930"/>
    </source>
</evidence>
<evidence type="ECO:0000313" key="6">
    <source>
        <dbReference type="EMBL" id="MBS4538901.1"/>
    </source>
</evidence>
<feature type="binding site" evidence="4">
    <location>
        <position position="70"/>
    </location>
    <ligand>
        <name>(6R)-10-formyltetrahydrofolate</name>
        <dbReference type="ChEBI" id="CHEBI:195366"/>
    </ligand>
</feature>
<comment type="pathway">
    <text evidence="1 4">Purine metabolism; IMP biosynthesis via de novo pathway; N(2)-formyl-N(1)-(5-phospho-D-ribosyl)glycinamide from N(1)-(5-phospho-D-ribosyl)glycinamide (10-formyl THF route): step 1/1.</text>
</comment>
<comment type="catalytic activity">
    <reaction evidence="4">
        <text>N(1)-(5-phospho-beta-D-ribosyl)glycinamide + (6R)-10-formyltetrahydrofolate = N(2)-formyl-N(1)-(5-phospho-beta-D-ribosyl)glycinamide + (6S)-5,6,7,8-tetrahydrofolate + H(+)</text>
        <dbReference type="Rhea" id="RHEA:15053"/>
        <dbReference type="ChEBI" id="CHEBI:15378"/>
        <dbReference type="ChEBI" id="CHEBI:57453"/>
        <dbReference type="ChEBI" id="CHEBI:143788"/>
        <dbReference type="ChEBI" id="CHEBI:147286"/>
        <dbReference type="ChEBI" id="CHEBI:195366"/>
        <dbReference type="EC" id="2.1.2.2"/>
    </reaction>
</comment>
<evidence type="ECO:0000259" key="5">
    <source>
        <dbReference type="Pfam" id="PF00551"/>
    </source>
</evidence>
<dbReference type="InterPro" id="IPR002376">
    <property type="entry name" value="Formyl_transf_N"/>
</dbReference>
<proteinExistence type="inferred from homology"/>
<keyword evidence="3 4" id="KW-0658">Purine biosynthesis</keyword>
<organism evidence="6 7">
    <name type="scientific">Anaeromonas frigoriresistens</name>
    <dbReference type="NCBI Taxonomy" id="2683708"/>
    <lineage>
        <taxon>Bacteria</taxon>
        <taxon>Bacillati</taxon>
        <taxon>Bacillota</taxon>
        <taxon>Tissierellia</taxon>
        <taxon>Tissierellales</taxon>
        <taxon>Thermohalobacteraceae</taxon>
        <taxon>Anaeromonas</taxon>
    </lineage>
</organism>
<dbReference type="CDD" id="cd08645">
    <property type="entry name" value="FMT_core_GART"/>
    <property type="match status" value="1"/>
</dbReference>
<feature type="domain" description="Formyl transferase N-terminal" evidence="5">
    <location>
        <begin position="5"/>
        <end position="189"/>
    </location>
</feature>
<dbReference type="EC" id="2.1.2.2" evidence="4"/>
<dbReference type="GO" id="GO:0006189">
    <property type="term" value="P:'de novo' IMP biosynthetic process"/>
    <property type="evidence" value="ECO:0007669"/>
    <property type="project" value="UniProtKB-UniRule"/>
</dbReference>
<sequence>MAGIKIAVFISGRGSNLEAILDSINREEIKGEVALVISDRKDAKGLERSKERSIPSVYIGKSNYSDNESRVDKILEVLELKEIDLIVLAGYMSIVDTSIVRKYKNKIINIHPSLIPSFSGKGYYGSFVHKAVLDYGVKITGATVHFVDEDTDTGPVIIQEAVKVFDEDTVDSLSKRVLGIEHEILPKAIKLFAENKLVIEGRIVKRRD</sequence>
<evidence type="ECO:0000313" key="7">
    <source>
        <dbReference type="Proteomes" id="UP000724672"/>
    </source>
</evidence>
<comment type="caution">
    <text evidence="6">The sequence shown here is derived from an EMBL/GenBank/DDBJ whole genome shotgun (WGS) entry which is preliminary data.</text>
</comment>
<gene>
    <name evidence="4" type="primary">purN</name>
    <name evidence="6" type="ORF">GOQ27_10520</name>
</gene>
<dbReference type="GO" id="GO:0005737">
    <property type="term" value="C:cytoplasm"/>
    <property type="evidence" value="ECO:0007669"/>
    <property type="project" value="TreeGrafter"/>
</dbReference>
<feature type="binding site" evidence="4">
    <location>
        <begin position="14"/>
        <end position="16"/>
    </location>
    <ligand>
        <name>N(1)-(5-phospho-beta-D-ribosyl)glycinamide</name>
        <dbReference type="ChEBI" id="CHEBI:143788"/>
    </ligand>
</feature>
<evidence type="ECO:0000256" key="1">
    <source>
        <dbReference type="ARBA" id="ARBA00005054"/>
    </source>
</evidence>
<evidence type="ECO:0000256" key="2">
    <source>
        <dbReference type="ARBA" id="ARBA00022679"/>
    </source>
</evidence>
<feature type="site" description="Raises pKa of active site His" evidence="4">
    <location>
        <position position="152"/>
    </location>
</feature>
<keyword evidence="7" id="KW-1185">Reference proteome</keyword>
<dbReference type="AlphaFoldDB" id="A0A942UXR5"/>
<comment type="function">
    <text evidence="4">Catalyzes the transfer of a formyl group from 10-formyltetrahydrofolate to 5-phospho-ribosyl-glycinamide (GAR), producing 5-phospho-ribosyl-N-formylglycinamide (FGAR) and tetrahydrofolate.</text>
</comment>
<dbReference type="Gene3D" id="3.40.50.170">
    <property type="entry name" value="Formyl transferase, N-terminal domain"/>
    <property type="match status" value="1"/>
</dbReference>
<dbReference type="PANTHER" id="PTHR43369:SF2">
    <property type="entry name" value="PHOSPHORIBOSYLGLYCINAMIDE FORMYLTRANSFERASE"/>
    <property type="match status" value="1"/>
</dbReference>
<dbReference type="InterPro" id="IPR036477">
    <property type="entry name" value="Formyl_transf_N_sf"/>
</dbReference>
<dbReference type="Pfam" id="PF00551">
    <property type="entry name" value="Formyl_trans_N"/>
    <property type="match status" value="1"/>
</dbReference>
<dbReference type="InterPro" id="IPR004607">
    <property type="entry name" value="GART"/>
</dbReference>
<feature type="binding site" evidence="4">
    <location>
        <position position="109"/>
    </location>
    <ligand>
        <name>(6R)-10-formyltetrahydrofolate</name>
        <dbReference type="ChEBI" id="CHEBI:195366"/>
    </ligand>
</feature>
<protein>
    <recommendedName>
        <fullName evidence="4">Phosphoribosylglycinamide formyltransferase</fullName>
        <ecNumber evidence="4">2.1.2.2</ecNumber>
    </recommendedName>
    <alternativeName>
        <fullName evidence="4">5'-phosphoribosylglycinamide transformylase</fullName>
    </alternativeName>
    <alternativeName>
        <fullName evidence="4">GAR transformylase</fullName>
        <shortName evidence="4">GART</shortName>
    </alternativeName>
</protein>
<comment type="similarity">
    <text evidence="4">Belongs to the GART family.</text>
</comment>
<dbReference type="HAMAP" id="MF_01930">
    <property type="entry name" value="PurN"/>
    <property type="match status" value="1"/>
</dbReference>
<dbReference type="SUPFAM" id="SSF53328">
    <property type="entry name" value="Formyltransferase"/>
    <property type="match status" value="1"/>
</dbReference>
<keyword evidence="2 4" id="KW-0808">Transferase</keyword>
<dbReference type="PANTHER" id="PTHR43369">
    <property type="entry name" value="PHOSPHORIBOSYLGLYCINAMIDE FORMYLTRANSFERASE"/>
    <property type="match status" value="1"/>
</dbReference>